<evidence type="ECO:0000313" key="1">
    <source>
        <dbReference type="EMBL" id="QDU98043.1"/>
    </source>
</evidence>
<accession>A0A518E1U5</accession>
<protein>
    <submittedName>
        <fullName evidence="1">Uncharacterized protein</fullName>
    </submittedName>
</protein>
<dbReference type="AlphaFoldDB" id="A0A518E1U5"/>
<proteinExistence type="predicted"/>
<dbReference type="KEGG" id="lcre:Pla8534_59040"/>
<sequence>MPQPQLPLMQEDHLVGSGLLLLALLSTYAAAPVETVIGESVDLIEINHFYDEQGRLVFDQVIFYDWSEERSCYAVRAWRLLKKREQAPTRDWRTGDYRAMWRDGETLREIRSPAMRISWTQYDPELRNREILPKEDRRDFVKVHPKPR</sequence>
<evidence type="ECO:0000313" key="2">
    <source>
        <dbReference type="Proteomes" id="UP000317648"/>
    </source>
</evidence>
<organism evidence="1 2">
    <name type="scientific">Lignipirellula cremea</name>
    <dbReference type="NCBI Taxonomy" id="2528010"/>
    <lineage>
        <taxon>Bacteria</taxon>
        <taxon>Pseudomonadati</taxon>
        <taxon>Planctomycetota</taxon>
        <taxon>Planctomycetia</taxon>
        <taxon>Pirellulales</taxon>
        <taxon>Pirellulaceae</taxon>
        <taxon>Lignipirellula</taxon>
    </lineage>
</organism>
<dbReference type="EMBL" id="CP036433">
    <property type="protein sequence ID" value="QDU98043.1"/>
    <property type="molecule type" value="Genomic_DNA"/>
</dbReference>
<name>A0A518E1U5_9BACT</name>
<dbReference type="Proteomes" id="UP000317648">
    <property type="component" value="Chromosome"/>
</dbReference>
<reference evidence="1 2" key="1">
    <citation type="submission" date="2019-02" db="EMBL/GenBank/DDBJ databases">
        <title>Deep-cultivation of Planctomycetes and their phenomic and genomic characterization uncovers novel biology.</title>
        <authorList>
            <person name="Wiegand S."/>
            <person name="Jogler M."/>
            <person name="Boedeker C."/>
            <person name="Pinto D."/>
            <person name="Vollmers J."/>
            <person name="Rivas-Marin E."/>
            <person name="Kohn T."/>
            <person name="Peeters S.H."/>
            <person name="Heuer A."/>
            <person name="Rast P."/>
            <person name="Oberbeckmann S."/>
            <person name="Bunk B."/>
            <person name="Jeske O."/>
            <person name="Meyerdierks A."/>
            <person name="Storesund J.E."/>
            <person name="Kallscheuer N."/>
            <person name="Luecker S."/>
            <person name="Lage O.M."/>
            <person name="Pohl T."/>
            <person name="Merkel B.J."/>
            <person name="Hornburger P."/>
            <person name="Mueller R.-W."/>
            <person name="Bruemmer F."/>
            <person name="Labrenz M."/>
            <person name="Spormann A.M."/>
            <person name="Op den Camp H."/>
            <person name="Overmann J."/>
            <person name="Amann R."/>
            <person name="Jetten M.S.M."/>
            <person name="Mascher T."/>
            <person name="Medema M.H."/>
            <person name="Devos D.P."/>
            <person name="Kaster A.-K."/>
            <person name="Ovreas L."/>
            <person name="Rohde M."/>
            <person name="Galperin M.Y."/>
            <person name="Jogler C."/>
        </authorList>
    </citation>
    <scope>NUCLEOTIDE SEQUENCE [LARGE SCALE GENOMIC DNA]</scope>
    <source>
        <strain evidence="1 2">Pla85_3_4</strain>
    </source>
</reference>
<gene>
    <name evidence="1" type="ORF">Pla8534_59040</name>
</gene>
<keyword evidence="2" id="KW-1185">Reference proteome</keyword>